<dbReference type="InterPro" id="IPR024884">
    <property type="entry name" value="NAPE-PLD"/>
</dbReference>
<dbReference type="RefSeq" id="WP_335961806.1">
    <property type="nucleotide sequence ID" value="NZ_JAXBLX010000020.1"/>
</dbReference>
<evidence type="ECO:0000259" key="1">
    <source>
        <dbReference type="Pfam" id="PF12706"/>
    </source>
</evidence>
<dbReference type="PIRSF" id="PIRSF038896">
    <property type="entry name" value="NAPE-PLD"/>
    <property type="match status" value="1"/>
</dbReference>
<comment type="caution">
    <text evidence="2">The sequence shown here is derived from an EMBL/GenBank/DDBJ whole genome shotgun (WGS) entry which is preliminary data.</text>
</comment>
<gene>
    <name evidence="2" type="ORF">ACFFHM_15830</name>
</gene>
<reference evidence="2 3" key="1">
    <citation type="submission" date="2024-09" db="EMBL/GenBank/DDBJ databases">
        <authorList>
            <person name="Sun Q."/>
            <person name="Mori K."/>
        </authorList>
    </citation>
    <scope>NUCLEOTIDE SEQUENCE [LARGE SCALE GENOMIC DNA]</scope>
    <source>
        <strain evidence="2 3">NCAIM B.02610</strain>
    </source>
</reference>
<evidence type="ECO:0000313" key="2">
    <source>
        <dbReference type="EMBL" id="MFC0471923.1"/>
    </source>
</evidence>
<dbReference type="Proteomes" id="UP001589838">
    <property type="component" value="Unassembled WGS sequence"/>
</dbReference>
<dbReference type="Gene3D" id="3.60.15.10">
    <property type="entry name" value="Ribonuclease Z/Hydroxyacylglutathione hydrolase-like"/>
    <property type="match status" value="1"/>
</dbReference>
<dbReference type="PANTHER" id="PTHR15032:SF4">
    <property type="entry name" value="N-ACYL-PHOSPHATIDYLETHANOLAMINE-HYDROLYZING PHOSPHOLIPASE D"/>
    <property type="match status" value="1"/>
</dbReference>
<protein>
    <submittedName>
        <fullName evidence="2">MBL fold metallo-hydrolase</fullName>
    </submittedName>
</protein>
<evidence type="ECO:0000313" key="3">
    <source>
        <dbReference type="Proteomes" id="UP001589838"/>
    </source>
</evidence>
<accession>A0ABV6KF13</accession>
<dbReference type="EMBL" id="JBHLUX010000037">
    <property type="protein sequence ID" value="MFC0471923.1"/>
    <property type="molecule type" value="Genomic_DNA"/>
</dbReference>
<keyword evidence="3" id="KW-1185">Reference proteome</keyword>
<proteinExistence type="predicted"/>
<feature type="domain" description="Metallo-beta-lactamase" evidence="1">
    <location>
        <begin position="118"/>
        <end position="314"/>
    </location>
</feature>
<dbReference type="PANTHER" id="PTHR15032">
    <property type="entry name" value="N-ACYL-PHOSPHATIDYLETHANOLAMINE-HYDROLYZING PHOSPHOLIPASE D"/>
    <property type="match status" value="1"/>
</dbReference>
<organism evidence="2 3">
    <name type="scientific">Halalkalibacter kiskunsagensis</name>
    <dbReference type="NCBI Taxonomy" id="1548599"/>
    <lineage>
        <taxon>Bacteria</taxon>
        <taxon>Bacillati</taxon>
        <taxon>Bacillota</taxon>
        <taxon>Bacilli</taxon>
        <taxon>Bacillales</taxon>
        <taxon>Bacillaceae</taxon>
        <taxon>Halalkalibacter</taxon>
    </lineage>
</organism>
<dbReference type="Pfam" id="PF12706">
    <property type="entry name" value="Lactamase_B_2"/>
    <property type="match status" value="1"/>
</dbReference>
<name>A0ABV6KF13_9BACI</name>
<dbReference type="InterPro" id="IPR036866">
    <property type="entry name" value="RibonucZ/Hydroxyglut_hydro"/>
</dbReference>
<dbReference type="InterPro" id="IPR001279">
    <property type="entry name" value="Metallo-B-lactamas"/>
</dbReference>
<dbReference type="SUPFAM" id="SSF56281">
    <property type="entry name" value="Metallo-hydrolase/oxidoreductase"/>
    <property type="match status" value="1"/>
</dbReference>
<sequence length="367" mass="42047">MLYVFIVIIIILVAIILFINMHPAFGGNPSREQQEVYERFDNYQNGNFVNQVPTDMSNGIFGTLSMMRDSLFSGDTERFPTGDIPVSEIDWDKIKSEEDSLTWFGHSTFLLSIDNKKIFVDPMLGHRASPVSFAGGSQRYSEDLLSIVEELPPIDAVFITHDHYDHLDYASILQLKDMVSHFYVPLGVSAHLIRWEVEEENITELNWWDETEFEGLTVALTPAKHYSGRGPFNRNSTLWGGWVILGENTRLYASGDSGYDEHFKEIGERYGPFDLTLLDGGQYDDRWDWVHMTPEEAVQAHVDVNGENMMLVHWGAFTLAFHDWSEPIERALLEAERLEVNLLAPQIGKTILLHEGLPLSPSQWWDY</sequence>